<organism evidence="1 2">
    <name type="scientific">Prorocentrum cordatum</name>
    <dbReference type="NCBI Taxonomy" id="2364126"/>
    <lineage>
        <taxon>Eukaryota</taxon>
        <taxon>Sar</taxon>
        <taxon>Alveolata</taxon>
        <taxon>Dinophyceae</taxon>
        <taxon>Prorocentrales</taxon>
        <taxon>Prorocentraceae</taxon>
        <taxon>Prorocentrum</taxon>
    </lineage>
</organism>
<feature type="non-terminal residue" evidence="1">
    <location>
        <position position="404"/>
    </location>
</feature>
<evidence type="ECO:0000313" key="1">
    <source>
        <dbReference type="EMBL" id="CAK0815226.1"/>
    </source>
</evidence>
<name>A0ABN9R8K7_9DINO</name>
<accession>A0ABN9R8K7</accession>
<reference evidence="1" key="1">
    <citation type="submission" date="2023-10" db="EMBL/GenBank/DDBJ databases">
        <authorList>
            <person name="Chen Y."/>
            <person name="Shah S."/>
            <person name="Dougan E. K."/>
            <person name="Thang M."/>
            <person name="Chan C."/>
        </authorList>
    </citation>
    <scope>NUCLEOTIDE SEQUENCE [LARGE SCALE GENOMIC DNA]</scope>
</reference>
<keyword evidence="2" id="KW-1185">Reference proteome</keyword>
<dbReference type="Proteomes" id="UP001189429">
    <property type="component" value="Unassembled WGS sequence"/>
</dbReference>
<proteinExistence type="predicted"/>
<dbReference type="EMBL" id="CAUYUJ010005858">
    <property type="protein sequence ID" value="CAK0815226.1"/>
    <property type="molecule type" value="Genomic_DNA"/>
</dbReference>
<evidence type="ECO:0000313" key="2">
    <source>
        <dbReference type="Proteomes" id="UP001189429"/>
    </source>
</evidence>
<gene>
    <name evidence="1" type="ORF">PCOR1329_LOCUS18584</name>
</gene>
<comment type="caution">
    <text evidence="1">The sequence shown here is derived from an EMBL/GenBank/DDBJ whole genome shotgun (WGS) entry which is preliminary data.</text>
</comment>
<sequence>MLAPAPAVQPAPPLQLVAVSAAAAPVQPSPTAPAAAGVQTSSSSAAVVPADAIVPSVAPTDLVPISADSLMTNRGHRRQLTLVAQSYRSLPTDTLVRLLELRDQERECLISSYRARCDEQQRAAIRDAKLIKRLSDEVARLKGAHENVSQFQITRGPKNVKLTVNGSTALAVRRNMANVAASAFGAITLEDVSQWTVCRAEVTLGMRLVASFNAFHRHYESDIVDQLLSARRRPPPSCPSVCCLAVHRFRSDAANGSAWQKSKLLTTELESIYVCRDAMALRAGYDDINHAVWSSSPSMRRVLDLQVVSDGSGDASYNMLRKVCMLAGFDWLTPHPPCDGADESIEPPTVVNWRLIMYISDGGPDQVGFKKLLKAALEHARGVTLLDLSCLHHMHSLIQNDILK</sequence>
<protein>
    <submittedName>
        <fullName evidence="1">Uncharacterized protein</fullName>
    </submittedName>
</protein>